<dbReference type="VEuPathDB" id="FungiDB:SMAC_10571"/>
<protein>
    <submittedName>
        <fullName evidence="1">WGS project CABT00000000 data, contig 2.455</fullName>
    </submittedName>
</protein>
<dbReference type="InParanoid" id="F7WCZ3"/>
<dbReference type="HOGENOM" id="CLU_2414687_0_0_1"/>
<gene>
    <name evidence="1" type="ORF">SMAC_10571</name>
</gene>
<dbReference type="AlphaFoldDB" id="F7WCZ3"/>
<evidence type="ECO:0000313" key="2">
    <source>
        <dbReference type="Proteomes" id="UP000001881"/>
    </source>
</evidence>
<reference evidence="1 2" key="1">
    <citation type="journal article" date="2010" name="PLoS Genet.">
        <title>De novo assembly of a 40 Mb eukaryotic genome from short sequence reads: Sordaria macrospora, a model organism for fungal morphogenesis.</title>
        <authorList>
            <person name="Nowrousian M."/>
            <person name="Stajich J."/>
            <person name="Chu M."/>
            <person name="Engh I."/>
            <person name="Espagne E."/>
            <person name="Halliday K."/>
            <person name="Kamerewerd J."/>
            <person name="Kempken F."/>
            <person name="Knab B."/>
            <person name="Kuo H.C."/>
            <person name="Osiewacz H.D."/>
            <person name="Poeggeler S."/>
            <person name="Read N."/>
            <person name="Seiler S."/>
            <person name="Smith K."/>
            <person name="Zickler D."/>
            <person name="Kueck U."/>
            <person name="Freitag M."/>
        </authorList>
    </citation>
    <scope>NUCLEOTIDE SEQUENCE [LARGE SCALE GENOMIC DNA]</scope>
    <source>
        <strain evidence="2">ATCC MYA-333 / DSM 997 / K(L3346) / K-hell</strain>
        <tissue evidence="1">Mycelium</tissue>
    </source>
</reference>
<proteinExistence type="predicted"/>
<dbReference type="Gene3D" id="3.30.930.30">
    <property type="match status" value="1"/>
</dbReference>
<name>F7WCZ3_SORMK</name>
<evidence type="ECO:0000313" key="1">
    <source>
        <dbReference type="EMBL" id="CCC05755.1"/>
    </source>
</evidence>
<keyword evidence="2" id="KW-1185">Reference proteome</keyword>
<sequence>MDRGIERMFEIGRRFAEEQFGDRDLPFALALHPPSEDGDQRNWHLHLLFSTRPMVRTGDHEWDIGRMMRREIDNPDAFEAMRHLYAASKPRS</sequence>
<dbReference type="EMBL" id="CABT02000455">
    <property type="protein sequence ID" value="CCC05755.1"/>
    <property type="molecule type" value="Genomic_DNA"/>
</dbReference>
<accession>F7WCZ3</accession>
<comment type="caution">
    <text evidence="1">The sequence shown here is derived from an EMBL/GenBank/DDBJ whole genome shotgun (WGS) entry which is preliminary data.</text>
</comment>
<organism evidence="1 2">
    <name type="scientific">Sordaria macrospora (strain ATCC MYA-333 / DSM 997 / K(L3346) / K-hell)</name>
    <dbReference type="NCBI Taxonomy" id="771870"/>
    <lineage>
        <taxon>Eukaryota</taxon>
        <taxon>Fungi</taxon>
        <taxon>Dikarya</taxon>
        <taxon>Ascomycota</taxon>
        <taxon>Pezizomycotina</taxon>
        <taxon>Sordariomycetes</taxon>
        <taxon>Sordariomycetidae</taxon>
        <taxon>Sordariales</taxon>
        <taxon>Sordariaceae</taxon>
        <taxon>Sordaria</taxon>
    </lineage>
</organism>
<dbReference type="Proteomes" id="UP000001881">
    <property type="component" value="Unassembled WGS sequence"/>
</dbReference>